<comment type="similarity">
    <text evidence="1 5 6">Belongs to the glutamine synthetase family.</text>
</comment>
<dbReference type="Gene3D" id="3.30.590.10">
    <property type="entry name" value="Glutamine synthetase/guanido kinase, catalytic domain"/>
    <property type="match status" value="1"/>
</dbReference>
<dbReference type="Proteomes" id="UP000275394">
    <property type="component" value="Unassembled WGS sequence"/>
</dbReference>
<dbReference type="GO" id="GO:0006598">
    <property type="term" value="P:polyamine catabolic process"/>
    <property type="evidence" value="ECO:0007669"/>
    <property type="project" value="TreeGrafter"/>
</dbReference>
<evidence type="ECO:0000256" key="6">
    <source>
        <dbReference type="RuleBase" id="RU000384"/>
    </source>
</evidence>
<keyword evidence="9" id="KW-1185">Reference proteome</keyword>
<evidence type="ECO:0000313" key="8">
    <source>
        <dbReference type="EMBL" id="ROS00095.1"/>
    </source>
</evidence>
<keyword evidence="3" id="KW-0547">Nucleotide-binding</keyword>
<gene>
    <name evidence="8" type="ORF">EDC56_2731</name>
</gene>
<dbReference type="GO" id="GO:0004356">
    <property type="term" value="F:glutamine synthetase activity"/>
    <property type="evidence" value="ECO:0007669"/>
    <property type="project" value="InterPro"/>
</dbReference>
<evidence type="ECO:0000256" key="2">
    <source>
        <dbReference type="ARBA" id="ARBA00022598"/>
    </source>
</evidence>
<dbReference type="EMBL" id="RKHR01000005">
    <property type="protein sequence ID" value="ROS00095.1"/>
    <property type="molecule type" value="Genomic_DNA"/>
</dbReference>
<evidence type="ECO:0000256" key="3">
    <source>
        <dbReference type="ARBA" id="ARBA00022741"/>
    </source>
</evidence>
<dbReference type="PANTHER" id="PTHR43785:SF3">
    <property type="entry name" value="GS CATALYTIC DOMAIN-CONTAINING PROTEIN"/>
    <property type="match status" value="1"/>
</dbReference>
<name>A0A3N2DL64_9GAMM</name>
<dbReference type="SUPFAM" id="SSF55931">
    <property type="entry name" value="Glutamine synthetase/guanido kinase"/>
    <property type="match status" value="1"/>
</dbReference>
<evidence type="ECO:0000259" key="7">
    <source>
        <dbReference type="PROSITE" id="PS51987"/>
    </source>
</evidence>
<comment type="caution">
    <text evidence="8">The sequence shown here is derived from an EMBL/GenBank/DDBJ whole genome shotgun (WGS) entry which is preliminary data.</text>
</comment>
<dbReference type="Gene3D" id="3.10.20.70">
    <property type="entry name" value="Glutamine synthetase, N-terminal domain"/>
    <property type="match status" value="1"/>
</dbReference>
<organism evidence="8 9">
    <name type="scientific">Sinobacterium caligoides</name>
    <dbReference type="NCBI Taxonomy" id="933926"/>
    <lineage>
        <taxon>Bacteria</taxon>
        <taxon>Pseudomonadati</taxon>
        <taxon>Pseudomonadota</taxon>
        <taxon>Gammaproteobacteria</taxon>
        <taxon>Cellvibrionales</taxon>
        <taxon>Spongiibacteraceae</taxon>
        <taxon>Sinobacterium</taxon>
    </lineage>
</organism>
<dbReference type="GO" id="GO:0005524">
    <property type="term" value="F:ATP binding"/>
    <property type="evidence" value="ECO:0007669"/>
    <property type="project" value="UniProtKB-KW"/>
</dbReference>
<keyword evidence="2" id="KW-0436">Ligase</keyword>
<dbReference type="SUPFAM" id="SSF54368">
    <property type="entry name" value="Glutamine synthetase, N-terminal domain"/>
    <property type="match status" value="1"/>
</dbReference>
<sequence>MSMLEIKSWLEKNKILDVECLVPDITGNARGKIIPADHFVNEEGMRLPESLFVQTVNGEWSDNWDQLVDGVEPDIVMYPDVKSLRKVPWETATAQIIHDDVDQQETSILARSVLKRVLALYEAEGLKPIVAPEMEFYLVAKNIDPNQSVEPPVGRSGRRETACLSYSVEAVSEFGPLFEEMYRHCDVMGLDVDTLIHEAGTAQYELNFKHGDPLTLADEVFTFKRLLRETAMRHDVYATFMAKPMDEQSGSAMHIHQSIEDLQGDNIFAGEKAGEYTEAFNHYIGGLQKYLRKATALTAPNVNSYRRFMRDNSAPINLQWGVDNRTVGLRVPIANRRGTRIENRLPGADANPYIAMAVTLACGYLGMKEKLTPTEAITGSAYDEDFDIPRNLEYALRLLQSCDALKEVLGERFVKSYISIKEKEYEDFFSVITPWEREHLLRNV</sequence>
<protein>
    <submittedName>
        <fullName evidence="8">Glutamine synthetase</fullName>
    </submittedName>
</protein>
<evidence type="ECO:0000313" key="9">
    <source>
        <dbReference type="Proteomes" id="UP000275394"/>
    </source>
</evidence>
<dbReference type="SMART" id="SM01230">
    <property type="entry name" value="Gln-synt_C"/>
    <property type="match status" value="1"/>
</dbReference>
<dbReference type="InterPro" id="IPR014746">
    <property type="entry name" value="Gln_synth/guanido_kin_cat_dom"/>
</dbReference>
<evidence type="ECO:0000256" key="5">
    <source>
        <dbReference type="PROSITE-ProRule" id="PRU01331"/>
    </source>
</evidence>
<dbReference type="AlphaFoldDB" id="A0A3N2DL64"/>
<keyword evidence="4" id="KW-0067">ATP-binding</keyword>
<evidence type="ECO:0000256" key="4">
    <source>
        <dbReference type="ARBA" id="ARBA00022840"/>
    </source>
</evidence>
<evidence type="ECO:0000256" key="1">
    <source>
        <dbReference type="ARBA" id="ARBA00009897"/>
    </source>
</evidence>
<feature type="domain" description="GS catalytic" evidence="7">
    <location>
        <begin position="110"/>
        <end position="444"/>
    </location>
</feature>
<dbReference type="RefSeq" id="WP_342770047.1">
    <property type="nucleotide sequence ID" value="NZ_RKHR01000005.1"/>
</dbReference>
<reference evidence="8 9" key="1">
    <citation type="submission" date="2018-11" db="EMBL/GenBank/DDBJ databases">
        <title>Genomic Encyclopedia of Type Strains, Phase IV (KMG-IV): sequencing the most valuable type-strain genomes for metagenomic binning, comparative biology and taxonomic classification.</title>
        <authorList>
            <person name="Goeker M."/>
        </authorList>
    </citation>
    <scope>NUCLEOTIDE SEQUENCE [LARGE SCALE GENOMIC DNA]</scope>
    <source>
        <strain evidence="8 9">DSM 100316</strain>
    </source>
</reference>
<accession>A0A3N2DL64</accession>
<dbReference type="FunFam" id="3.30.590.10:FF:000005">
    <property type="entry name" value="Probable glutamine synthetase"/>
    <property type="match status" value="1"/>
</dbReference>
<dbReference type="InterPro" id="IPR008146">
    <property type="entry name" value="Gln_synth_cat_dom"/>
</dbReference>
<dbReference type="InterPro" id="IPR036651">
    <property type="entry name" value="Gln_synt_N_sf"/>
</dbReference>
<dbReference type="PROSITE" id="PS51987">
    <property type="entry name" value="GS_CATALYTIC"/>
    <property type="match status" value="1"/>
</dbReference>
<dbReference type="PANTHER" id="PTHR43785">
    <property type="entry name" value="GAMMA-GLUTAMYLPUTRESCINE SYNTHETASE"/>
    <property type="match status" value="1"/>
</dbReference>
<proteinExistence type="inferred from homology"/>
<dbReference type="Pfam" id="PF00120">
    <property type="entry name" value="Gln-synt_C"/>
    <property type="match status" value="1"/>
</dbReference>
<dbReference type="GO" id="GO:0006542">
    <property type="term" value="P:glutamine biosynthetic process"/>
    <property type="evidence" value="ECO:0007669"/>
    <property type="project" value="InterPro"/>
</dbReference>